<dbReference type="PIRSF" id="PIRSF001434">
    <property type="entry name" value="CGS"/>
    <property type="match status" value="1"/>
</dbReference>
<dbReference type="InterPro" id="IPR015421">
    <property type="entry name" value="PyrdxlP-dep_Trfase_major"/>
</dbReference>
<dbReference type="SUPFAM" id="SSF53383">
    <property type="entry name" value="PLP-dependent transferases"/>
    <property type="match status" value="1"/>
</dbReference>
<dbReference type="InterPro" id="IPR015422">
    <property type="entry name" value="PyrdxlP-dep_Trfase_small"/>
</dbReference>
<dbReference type="Gene3D" id="3.90.1150.10">
    <property type="entry name" value="Aspartate Aminotransferase, domain 1"/>
    <property type="match status" value="1"/>
</dbReference>
<dbReference type="Proteomes" id="UP001156691">
    <property type="component" value="Unassembled WGS sequence"/>
</dbReference>
<reference evidence="8" key="1">
    <citation type="journal article" date="2019" name="Int. J. Syst. Evol. Microbiol.">
        <title>The Global Catalogue of Microorganisms (GCM) 10K type strain sequencing project: providing services to taxonomists for standard genome sequencing and annotation.</title>
        <authorList>
            <consortium name="The Broad Institute Genomics Platform"/>
            <consortium name="The Broad Institute Genome Sequencing Center for Infectious Disease"/>
            <person name="Wu L."/>
            <person name="Ma J."/>
        </authorList>
    </citation>
    <scope>NUCLEOTIDE SEQUENCE [LARGE SCALE GENOMIC DNA]</scope>
    <source>
        <strain evidence="8">NBRC 112416</strain>
    </source>
</reference>
<comment type="catalytic activity">
    <reaction evidence="5">
        <text>L,L-cystathionine + H2O = L-homocysteine + pyruvate + NH4(+)</text>
        <dbReference type="Rhea" id="RHEA:13965"/>
        <dbReference type="ChEBI" id="CHEBI:15361"/>
        <dbReference type="ChEBI" id="CHEBI:15377"/>
        <dbReference type="ChEBI" id="CHEBI:28938"/>
        <dbReference type="ChEBI" id="CHEBI:58161"/>
        <dbReference type="ChEBI" id="CHEBI:58199"/>
    </reaction>
</comment>
<dbReference type="Pfam" id="PF01053">
    <property type="entry name" value="Cys_Met_Meta_PP"/>
    <property type="match status" value="1"/>
</dbReference>
<comment type="caution">
    <text evidence="7">The sequence shown here is derived from an EMBL/GenBank/DDBJ whole genome shotgun (WGS) entry which is preliminary data.</text>
</comment>
<dbReference type="EMBL" id="BSNS01000024">
    <property type="protein sequence ID" value="GLQ57692.1"/>
    <property type="molecule type" value="Genomic_DNA"/>
</dbReference>
<dbReference type="NCBIfam" id="TIGR01324">
    <property type="entry name" value="cysta_beta_ly_B"/>
    <property type="match status" value="1"/>
</dbReference>
<evidence type="ECO:0000256" key="2">
    <source>
        <dbReference type="ARBA" id="ARBA00009077"/>
    </source>
</evidence>
<dbReference type="PANTHER" id="PTHR43500:SF1">
    <property type="entry name" value="CYSTATHIONINE BETA-LYASE-RELATED"/>
    <property type="match status" value="1"/>
</dbReference>
<accession>A0ABQ5WC30</accession>
<dbReference type="RefSeq" id="WP_284343067.1">
    <property type="nucleotide sequence ID" value="NZ_BSNS01000024.1"/>
</dbReference>
<organism evidence="7 8">
    <name type="scientific">Devosia nitrariae</name>
    <dbReference type="NCBI Taxonomy" id="2071872"/>
    <lineage>
        <taxon>Bacteria</taxon>
        <taxon>Pseudomonadati</taxon>
        <taxon>Pseudomonadota</taxon>
        <taxon>Alphaproteobacteria</taxon>
        <taxon>Hyphomicrobiales</taxon>
        <taxon>Devosiaceae</taxon>
        <taxon>Devosia</taxon>
    </lineage>
</organism>
<gene>
    <name evidence="7" type="ORF">GCM10010862_49510</name>
</gene>
<proteinExistence type="inferred from homology"/>
<name>A0ABQ5WC30_9HYPH</name>
<keyword evidence="3 6" id="KW-0663">Pyridoxal phosphate</keyword>
<evidence type="ECO:0000313" key="7">
    <source>
        <dbReference type="EMBL" id="GLQ57692.1"/>
    </source>
</evidence>
<dbReference type="Gene3D" id="3.40.640.10">
    <property type="entry name" value="Type I PLP-dependent aspartate aminotransferase-like (Major domain)"/>
    <property type="match status" value="1"/>
</dbReference>
<dbReference type="InterPro" id="IPR000277">
    <property type="entry name" value="Cys/Met-Metab_PyrdxlP-dep_enz"/>
</dbReference>
<dbReference type="PANTHER" id="PTHR43500">
    <property type="entry name" value="CYSTATHIONINE BETA-LYASE-RELATED"/>
    <property type="match status" value="1"/>
</dbReference>
<comment type="cofactor">
    <cofactor evidence="1 6">
        <name>pyridoxal 5'-phosphate</name>
        <dbReference type="ChEBI" id="CHEBI:597326"/>
    </cofactor>
</comment>
<protein>
    <submittedName>
        <fullName evidence="7">Cystathionine beta-lyase</fullName>
    </submittedName>
</protein>
<dbReference type="InterPro" id="IPR006233">
    <property type="entry name" value="Cys_b_lyase_bac"/>
</dbReference>
<comment type="similarity">
    <text evidence="2 6">Belongs to the trans-sulfuration enzymes family.</text>
</comment>
<keyword evidence="8" id="KW-1185">Reference proteome</keyword>
<evidence type="ECO:0000256" key="5">
    <source>
        <dbReference type="ARBA" id="ARBA00047517"/>
    </source>
</evidence>
<evidence type="ECO:0000256" key="1">
    <source>
        <dbReference type="ARBA" id="ARBA00001933"/>
    </source>
</evidence>
<evidence type="ECO:0000256" key="4">
    <source>
        <dbReference type="ARBA" id="ARBA00023239"/>
    </source>
</evidence>
<evidence type="ECO:0000256" key="6">
    <source>
        <dbReference type="RuleBase" id="RU362118"/>
    </source>
</evidence>
<evidence type="ECO:0000313" key="8">
    <source>
        <dbReference type="Proteomes" id="UP001156691"/>
    </source>
</evidence>
<evidence type="ECO:0000256" key="3">
    <source>
        <dbReference type="ARBA" id="ARBA00022898"/>
    </source>
</evidence>
<dbReference type="InterPro" id="IPR015424">
    <property type="entry name" value="PyrdxlP-dep_Trfase"/>
</dbReference>
<sequence length="395" mass="43125">MSARPPGSDLEYSVETMLAHHGRVPDEQFGFVNTPVYRGSTILFKTLDDLESQQQRFLYGRAGNPTTAQVETVVTQLESAHRTLLAPSGLSAVTIAILSCLDTGDEILITDSAYEPTRNFAEGFLKRMGIGARYYDPRIGASIAELITDNTKAVFVESPGSGTFEVQDLPAIAQAAHARGAKVIVDNSWASPLFYRPLMLGADIVVHAGTKMFVGHSDAFAGTVSSVESAWAAIDKTRRLLGFFTSGDEAFLVARGLRTLAIRMAEHQRRALDIARWLEGQSEVERVLHPALESHPDHAVWKRDFTGSGSLFSVLLKPAPRASLAAFLDHLELFSMGFSWGGYESLCVPVKPERTRTAVAWAQEGNLIRLHIGLEGIEDLKADLANALKRYAAAR</sequence>
<keyword evidence="4" id="KW-0456">Lyase</keyword>